<dbReference type="GO" id="GO:0120020">
    <property type="term" value="F:cholesterol transfer activity"/>
    <property type="evidence" value="ECO:0007669"/>
    <property type="project" value="TreeGrafter"/>
</dbReference>
<keyword evidence="21" id="KW-1185">Reference proteome</keyword>
<evidence type="ECO:0000256" key="5">
    <source>
        <dbReference type="ARBA" id="ARBA00022475"/>
    </source>
</evidence>
<evidence type="ECO:0000313" key="21">
    <source>
        <dbReference type="Proteomes" id="UP000694548"/>
    </source>
</evidence>
<reference evidence="20" key="1">
    <citation type="submission" date="2014-08" db="EMBL/GenBank/DDBJ databases">
        <authorList>
            <person name="Senf B."/>
            <person name="Petzold A."/>
            <person name="Downie B.R."/>
            <person name="Koch P."/>
            <person name="Platzer M."/>
        </authorList>
    </citation>
    <scope>NUCLEOTIDE SEQUENCE [LARGE SCALE GENOMIC DNA]</scope>
    <source>
        <strain evidence="20">GRZ</strain>
    </source>
</reference>
<keyword evidence="5" id="KW-1003">Cell membrane</keyword>
<keyword evidence="4" id="KW-0813">Transport</keyword>
<gene>
    <name evidence="20" type="primary">ABCG8</name>
    <name evidence="20" type="synonym">abcg8</name>
</gene>
<keyword evidence="8" id="KW-0547">Nucleotide-binding</keyword>
<dbReference type="FunFam" id="3.40.50.300:FF:000831">
    <property type="entry name" value="ATP-binding cassette sub-family G member 8"/>
    <property type="match status" value="1"/>
</dbReference>
<keyword evidence="12 18" id="KW-1133">Transmembrane helix</keyword>
<keyword evidence="10" id="KW-0460">Magnesium</keyword>
<evidence type="ECO:0000256" key="13">
    <source>
        <dbReference type="ARBA" id="ARBA00023055"/>
    </source>
</evidence>
<evidence type="ECO:0000256" key="9">
    <source>
        <dbReference type="ARBA" id="ARBA00022840"/>
    </source>
</evidence>
<keyword evidence="7" id="KW-0479">Metal-binding</keyword>
<keyword evidence="6 18" id="KW-0812">Transmembrane</keyword>
<dbReference type="Pfam" id="PF00005">
    <property type="entry name" value="ABC_tran"/>
    <property type="match status" value="1"/>
</dbReference>
<dbReference type="SMART" id="SM00382">
    <property type="entry name" value="AAA"/>
    <property type="match status" value="1"/>
</dbReference>
<keyword evidence="9" id="KW-0067">ATP-binding</keyword>
<dbReference type="InterPro" id="IPR013525">
    <property type="entry name" value="ABC2_TM"/>
</dbReference>
<comment type="cofactor">
    <cofactor evidence="1">
        <name>Mg(2+)</name>
        <dbReference type="ChEBI" id="CHEBI:18420"/>
    </cofactor>
</comment>
<dbReference type="PANTHER" id="PTHR48041">
    <property type="entry name" value="ABC TRANSPORTER G FAMILY MEMBER 28"/>
    <property type="match status" value="1"/>
</dbReference>
<accession>A0A8C6KD22</accession>
<evidence type="ECO:0000256" key="11">
    <source>
        <dbReference type="ARBA" id="ARBA00022967"/>
    </source>
</evidence>
<keyword evidence="11" id="KW-1278">Translocase</keyword>
<comment type="similarity">
    <text evidence="3">Belongs to the ABC transporter superfamily. ABCG family. Eye pigment precursor importer (TC 3.A.1.204) subfamily.</text>
</comment>
<sequence length="673" mass="75916">MNSGPLKALEQPCSQSCFVLQQHQDTELFSSEEDSSLYFTYSGGCNQLEVNSLHYEVDTAAQIPWYERLSEFKLPWEIRGNKQVAINDLSLRVRSGQMLAVIGSSGCGKTSLLDIITCRDEGGSMTSGQVLINGKPNTPQLVKKCIAHVRQDDRLLPHLSVRETLSFVAQLRLPTGFSQAQRDQRVDDVIAELRLRQCANTRVGNDYVRGVSGGERRRVSIAVQLLWNPGILILDEPTSGLDSFTAHNLVITLSRLAKGNRLVLLSVHQPRSDIFQLFDLVVLLSSGSAVYCGAARDMVPYFTALGYPCPRYCNPSDFYVDLISVDRRSPERESDCLERVRLLSEQFKEKARDTNDHMWKPSETNAAQTDRFVSVTSFEAGEEIITISKESNTLPGKLHQFTILIRRHMYNDFRDLVTLLVHGFEALLMSLLIGGLYFGAGEERLNIQDTVALLFMIGALTPFAVVLDVIAKCHTERAMLFHELEDGMYSVTSYFFAKVLGELPEHCAFTLVYGLPIYWLAGLNEAPERFLLNFLLVWLMVYCSRSMALFVAAALPTLQISSFTGNSLFTVFYLTGGFVISLENMWLVASWLSYASFMRWGFEGMLQVQFRGNKYPVTIANLTFNVDGIHVTMKMNQYPLFSCYLVLLAICLGFMLLYFLCLKFIKQKSSQDW</sequence>
<dbReference type="Proteomes" id="UP000694548">
    <property type="component" value="Chromosome sgr03"/>
</dbReference>
<proteinExistence type="inferred from homology"/>
<dbReference type="AlphaFoldDB" id="A0A8C6KD22"/>
<evidence type="ECO:0000256" key="12">
    <source>
        <dbReference type="ARBA" id="ARBA00022989"/>
    </source>
</evidence>
<dbReference type="PROSITE" id="PS50893">
    <property type="entry name" value="ABC_TRANSPORTER_2"/>
    <property type="match status" value="1"/>
</dbReference>
<evidence type="ECO:0000256" key="3">
    <source>
        <dbReference type="ARBA" id="ARBA00005814"/>
    </source>
</evidence>
<feature type="transmembrane region" description="Helical" evidence="18">
    <location>
        <begin position="451"/>
        <end position="471"/>
    </location>
</feature>
<dbReference type="GO" id="GO:0016887">
    <property type="term" value="F:ATP hydrolysis activity"/>
    <property type="evidence" value="ECO:0007669"/>
    <property type="project" value="InterPro"/>
</dbReference>
<feature type="transmembrane region" description="Helical" evidence="18">
    <location>
        <begin position="567"/>
        <end position="594"/>
    </location>
</feature>
<evidence type="ECO:0000256" key="18">
    <source>
        <dbReference type="SAM" id="Phobius"/>
    </source>
</evidence>
<evidence type="ECO:0000259" key="19">
    <source>
        <dbReference type="PROSITE" id="PS50893"/>
    </source>
</evidence>
<protein>
    <recommendedName>
        <fullName evidence="16">ATP-binding cassette sub-family G member 8</fullName>
    </recommendedName>
    <alternativeName>
        <fullName evidence="17">Sterolin-2</fullName>
    </alternativeName>
</protein>
<evidence type="ECO:0000256" key="7">
    <source>
        <dbReference type="ARBA" id="ARBA00022723"/>
    </source>
</evidence>
<dbReference type="InterPro" id="IPR003439">
    <property type="entry name" value="ABC_transporter-like_ATP-bd"/>
</dbReference>
<feature type="transmembrane region" description="Helical" evidence="18">
    <location>
        <begin position="639"/>
        <end position="661"/>
    </location>
</feature>
<keyword evidence="15" id="KW-0325">Glycoprotein</keyword>
<dbReference type="SUPFAM" id="SSF52540">
    <property type="entry name" value="P-loop containing nucleoside triphosphate hydrolases"/>
    <property type="match status" value="1"/>
</dbReference>
<dbReference type="GO" id="GO:0046872">
    <property type="term" value="F:metal ion binding"/>
    <property type="evidence" value="ECO:0007669"/>
    <property type="project" value="UniProtKB-KW"/>
</dbReference>
<dbReference type="Gene3D" id="3.40.50.300">
    <property type="entry name" value="P-loop containing nucleotide triphosphate hydrolases"/>
    <property type="match status" value="1"/>
</dbReference>
<comment type="subcellular location">
    <subcellularLocation>
        <location evidence="2">Apical cell membrane</location>
        <topology evidence="2">Multi-pass membrane protein</topology>
    </subcellularLocation>
</comment>
<dbReference type="GO" id="GO:0033344">
    <property type="term" value="P:cholesterol efflux"/>
    <property type="evidence" value="ECO:0007669"/>
    <property type="project" value="TreeGrafter"/>
</dbReference>
<feature type="transmembrane region" description="Helical" evidence="18">
    <location>
        <begin position="530"/>
        <end position="555"/>
    </location>
</feature>
<dbReference type="InterPro" id="IPR050352">
    <property type="entry name" value="ABCG_transporters"/>
</dbReference>
<evidence type="ECO:0000256" key="1">
    <source>
        <dbReference type="ARBA" id="ARBA00001946"/>
    </source>
</evidence>
<evidence type="ECO:0000256" key="4">
    <source>
        <dbReference type="ARBA" id="ARBA00022448"/>
    </source>
</evidence>
<dbReference type="GO" id="GO:0016324">
    <property type="term" value="C:apical plasma membrane"/>
    <property type="evidence" value="ECO:0007669"/>
    <property type="project" value="UniProtKB-SubCell"/>
</dbReference>
<dbReference type="Ensembl" id="ENSNFUT00015004243.1">
    <property type="protein sequence ID" value="ENSNFUP00015004015.1"/>
    <property type="gene ID" value="ENSNFUG00015002002.1"/>
</dbReference>
<dbReference type="InterPro" id="IPR003593">
    <property type="entry name" value="AAA+_ATPase"/>
</dbReference>
<evidence type="ECO:0000256" key="8">
    <source>
        <dbReference type="ARBA" id="ARBA00022741"/>
    </source>
</evidence>
<evidence type="ECO:0000256" key="15">
    <source>
        <dbReference type="ARBA" id="ARBA00023180"/>
    </source>
</evidence>
<evidence type="ECO:0000256" key="6">
    <source>
        <dbReference type="ARBA" id="ARBA00022692"/>
    </source>
</evidence>
<evidence type="ECO:0000256" key="17">
    <source>
        <dbReference type="ARBA" id="ARBA00075114"/>
    </source>
</evidence>
<feature type="domain" description="ABC transporter" evidence="19">
    <location>
        <begin position="67"/>
        <end position="311"/>
    </location>
</feature>
<evidence type="ECO:0000256" key="16">
    <source>
        <dbReference type="ARBA" id="ARBA00073175"/>
    </source>
</evidence>
<dbReference type="InterPro" id="IPR027417">
    <property type="entry name" value="P-loop_NTPase"/>
</dbReference>
<organism evidence="20 21">
    <name type="scientific">Nothobranchius furzeri</name>
    <name type="common">Turquoise killifish</name>
    <dbReference type="NCBI Taxonomy" id="105023"/>
    <lineage>
        <taxon>Eukaryota</taxon>
        <taxon>Metazoa</taxon>
        <taxon>Chordata</taxon>
        <taxon>Craniata</taxon>
        <taxon>Vertebrata</taxon>
        <taxon>Euteleostomi</taxon>
        <taxon>Actinopterygii</taxon>
        <taxon>Neopterygii</taxon>
        <taxon>Teleostei</taxon>
        <taxon>Neoteleostei</taxon>
        <taxon>Acanthomorphata</taxon>
        <taxon>Ovalentaria</taxon>
        <taxon>Atherinomorphae</taxon>
        <taxon>Cyprinodontiformes</taxon>
        <taxon>Nothobranchiidae</taxon>
        <taxon>Nothobranchius</taxon>
    </lineage>
</organism>
<dbReference type="GeneTree" id="ENSGT00940000159739"/>
<evidence type="ECO:0000256" key="14">
    <source>
        <dbReference type="ARBA" id="ARBA00023136"/>
    </source>
</evidence>
<keyword evidence="14 18" id="KW-0472">Membrane</keyword>
<reference evidence="20" key="3">
    <citation type="submission" date="2025-09" db="UniProtKB">
        <authorList>
            <consortium name="Ensembl"/>
        </authorList>
    </citation>
    <scope>IDENTIFICATION</scope>
</reference>
<dbReference type="GO" id="GO:0005524">
    <property type="term" value="F:ATP binding"/>
    <property type="evidence" value="ECO:0007669"/>
    <property type="project" value="UniProtKB-KW"/>
</dbReference>
<dbReference type="Pfam" id="PF01061">
    <property type="entry name" value="ABC2_membrane"/>
    <property type="match status" value="1"/>
</dbReference>
<dbReference type="PANTHER" id="PTHR48041:SF71">
    <property type="entry name" value="ATP-BINDING CASSETTE SUB-FAMILY G MEMBER 8"/>
    <property type="match status" value="1"/>
</dbReference>
<dbReference type="CDD" id="cd03234">
    <property type="entry name" value="ABCG_White"/>
    <property type="match status" value="1"/>
</dbReference>
<dbReference type="InterPro" id="IPR043926">
    <property type="entry name" value="ABCG_dom"/>
</dbReference>
<evidence type="ECO:0000313" key="20">
    <source>
        <dbReference type="Ensembl" id="ENSNFUP00015004015.1"/>
    </source>
</evidence>
<dbReference type="GO" id="GO:0043235">
    <property type="term" value="C:receptor complex"/>
    <property type="evidence" value="ECO:0007669"/>
    <property type="project" value="TreeGrafter"/>
</dbReference>
<dbReference type="GO" id="GO:0042632">
    <property type="term" value="P:cholesterol homeostasis"/>
    <property type="evidence" value="ECO:0007669"/>
    <property type="project" value="TreeGrafter"/>
</dbReference>
<name>A0A8C6KD22_NOTFU</name>
<feature type="transmembrane region" description="Helical" evidence="18">
    <location>
        <begin position="416"/>
        <end position="439"/>
    </location>
</feature>
<dbReference type="PROSITE" id="PS00211">
    <property type="entry name" value="ABC_TRANSPORTER_1"/>
    <property type="match status" value="1"/>
</dbReference>
<dbReference type="GO" id="GO:0140359">
    <property type="term" value="F:ABC-type transporter activity"/>
    <property type="evidence" value="ECO:0007669"/>
    <property type="project" value="InterPro"/>
</dbReference>
<dbReference type="Pfam" id="PF19055">
    <property type="entry name" value="ABC2_membrane_7"/>
    <property type="match status" value="1"/>
</dbReference>
<evidence type="ECO:0000256" key="2">
    <source>
        <dbReference type="ARBA" id="ARBA00004424"/>
    </source>
</evidence>
<reference evidence="20" key="2">
    <citation type="submission" date="2025-08" db="UniProtKB">
        <authorList>
            <consortium name="Ensembl"/>
        </authorList>
    </citation>
    <scope>IDENTIFICATION</scope>
</reference>
<evidence type="ECO:0000256" key="10">
    <source>
        <dbReference type="ARBA" id="ARBA00022842"/>
    </source>
</evidence>
<keyword evidence="13" id="KW-0445">Lipid transport</keyword>
<dbReference type="InterPro" id="IPR017871">
    <property type="entry name" value="ABC_transporter-like_CS"/>
</dbReference>